<reference evidence="2 3" key="1">
    <citation type="journal article" date="2014" name="Agronomy (Basel)">
        <title>A Draft Genome Sequence for Ensete ventricosum, the Drought-Tolerant Tree Against Hunger.</title>
        <authorList>
            <person name="Harrison J."/>
            <person name="Moore K.A."/>
            <person name="Paszkiewicz K."/>
            <person name="Jones T."/>
            <person name="Grant M."/>
            <person name="Ambacheew D."/>
            <person name="Muzemil S."/>
            <person name="Studholme D.J."/>
        </authorList>
    </citation>
    <scope>NUCLEOTIDE SEQUENCE [LARGE SCALE GENOMIC DNA]</scope>
</reference>
<dbReference type="EMBL" id="AMZH03030235">
    <property type="protein sequence ID" value="RRT32962.1"/>
    <property type="molecule type" value="Genomic_DNA"/>
</dbReference>
<feature type="region of interest" description="Disordered" evidence="1">
    <location>
        <begin position="1"/>
        <end position="38"/>
    </location>
</feature>
<organism evidence="2 3">
    <name type="scientific">Ensete ventricosum</name>
    <name type="common">Abyssinian banana</name>
    <name type="synonym">Musa ensete</name>
    <dbReference type="NCBI Taxonomy" id="4639"/>
    <lineage>
        <taxon>Eukaryota</taxon>
        <taxon>Viridiplantae</taxon>
        <taxon>Streptophyta</taxon>
        <taxon>Embryophyta</taxon>
        <taxon>Tracheophyta</taxon>
        <taxon>Spermatophyta</taxon>
        <taxon>Magnoliopsida</taxon>
        <taxon>Liliopsida</taxon>
        <taxon>Zingiberales</taxon>
        <taxon>Musaceae</taxon>
        <taxon>Ensete</taxon>
    </lineage>
</organism>
<gene>
    <name evidence="2" type="ORF">B296_00052715</name>
</gene>
<feature type="non-terminal residue" evidence="2">
    <location>
        <position position="1"/>
    </location>
</feature>
<evidence type="ECO:0000313" key="2">
    <source>
        <dbReference type="EMBL" id="RRT32962.1"/>
    </source>
</evidence>
<accession>A0A426X0E8</accession>
<feature type="compositionally biased region" description="Acidic residues" evidence="1">
    <location>
        <begin position="1"/>
        <end position="10"/>
    </location>
</feature>
<evidence type="ECO:0000256" key="1">
    <source>
        <dbReference type="SAM" id="MobiDB-lite"/>
    </source>
</evidence>
<evidence type="ECO:0000313" key="3">
    <source>
        <dbReference type="Proteomes" id="UP000287651"/>
    </source>
</evidence>
<proteinExistence type="predicted"/>
<sequence length="78" mass="8454">GAAEDLDGEDTEVRAEGAGQEDGLRRSPVSNVVPPFTRPAGAKSTVSLYLVNQLPREETEIKDVTSQVKLRDSWTVTL</sequence>
<protein>
    <submittedName>
        <fullName evidence="2">Uncharacterized protein</fullName>
    </submittedName>
</protein>
<comment type="caution">
    <text evidence="2">The sequence shown here is derived from an EMBL/GenBank/DDBJ whole genome shotgun (WGS) entry which is preliminary data.</text>
</comment>
<dbReference type="Proteomes" id="UP000287651">
    <property type="component" value="Unassembled WGS sequence"/>
</dbReference>
<name>A0A426X0E8_ENSVE</name>
<dbReference type="AlphaFoldDB" id="A0A426X0E8"/>